<reference evidence="2" key="1">
    <citation type="submission" date="2023-06" db="EMBL/GenBank/DDBJ databases">
        <title>Male Hemibagrus guttatus genome.</title>
        <authorList>
            <person name="Bian C."/>
        </authorList>
    </citation>
    <scope>NUCLEOTIDE SEQUENCE</scope>
    <source>
        <strain evidence="2">Male_cb2023</strain>
        <tissue evidence="2">Muscle</tissue>
    </source>
</reference>
<name>A0AAE0PPU2_9TELE</name>
<dbReference type="Proteomes" id="UP001274896">
    <property type="component" value="Unassembled WGS sequence"/>
</dbReference>
<proteinExistence type="predicted"/>
<organism evidence="2 3">
    <name type="scientific">Hemibagrus guttatus</name>
    <dbReference type="NCBI Taxonomy" id="175788"/>
    <lineage>
        <taxon>Eukaryota</taxon>
        <taxon>Metazoa</taxon>
        <taxon>Chordata</taxon>
        <taxon>Craniata</taxon>
        <taxon>Vertebrata</taxon>
        <taxon>Euteleostomi</taxon>
        <taxon>Actinopterygii</taxon>
        <taxon>Neopterygii</taxon>
        <taxon>Teleostei</taxon>
        <taxon>Ostariophysi</taxon>
        <taxon>Siluriformes</taxon>
        <taxon>Bagridae</taxon>
        <taxon>Hemibagrus</taxon>
    </lineage>
</organism>
<dbReference type="AlphaFoldDB" id="A0AAE0PPU2"/>
<comment type="caution">
    <text evidence="2">The sequence shown here is derived from an EMBL/GenBank/DDBJ whole genome shotgun (WGS) entry which is preliminary data.</text>
</comment>
<keyword evidence="3" id="KW-1185">Reference proteome</keyword>
<evidence type="ECO:0000313" key="3">
    <source>
        <dbReference type="Proteomes" id="UP001274896"/>
    </source>
</evidence>
<accession>A0AAE0PPU2</accession>
<keyword evidence="1" id="KW-0732">Signal</keyword>
<protein>
    <submittedName>
        <fullName evidence="2">Uncharacterized protein</fullName>
    </submittedName>
</protein>
<evidence type="ECO:0000256" key="1">
    <source>
        <dbReference type="SAM" id="SignalP"/>
    </source>
</evidence>
<dbReference type="EMBL" id="JAUCMX010000564">
    <property type="protein sequence ID" value="KAK3505760.1"/>
    <property type="molecule type" value="Genomic_DNA"/>
</dbReference>
<feature type="signal peptide" evidence="1">
    <location>
        <begin position="1"/>
        <end position="18"/>
    </location>
</feature>
<feature type="chain" id="PRO_5042236672" evidence="1">
    <location>
        <begin position="19"/>
        <end position="52"/>
    </location>
</feature>
<sequence length="52" mass="5852">MFTVIFMCLWLSLGDSMADPIEPLFTHKVVNEGDDVTLSCSYKNSRAVNNLQ</sequence>
<evidence type="ECO:0000313" key="2">
    <source>
        <dbReference type="EMBL" id="KAK3505760.1"/>
    </source>
</evidence>
<gene>
    <name evidence="2" type="ORF">QTP70_020018</name>
</gene>